<dbReference type="PANTHER" id="PTHR42770:SF16">
    <property type="entry name" value="AMINO ACID PERMEASE"/>
    <property type="match status" value="1"/>
</dbReference>
<feature type="transmembrane region" description="Helical" evidence="9">
    <location>
        <begin position="117"/>
        <end position="146"/>
    </location>
</feature>
<dbReference type="PIRSF" id="PIRSF006060">
    <property type="entry name" value="AA_transporter"/>
    <property type="match status" value="1"/>
</dbReference>
<evidence type="ECO:0000256" key="4">
    <source>
        <dbReference type="ARBA" id="ARBA00022475"/>
    </source>
</evidence>
<dbReference type="PANTHER" id="PTHR42770">
    <property type="entry name" value="AMINO ACID TRANSPORTER-RELATED"/>
    <property type="match status" value="1"/>
</dbReference>
<keyword evidence="7 9" id="KW-0472">Membrane</keyword>
<keyword evidence="5 9" id="KW-0812">Transmembrane</keyword>
<evidence type="ECO:0008006" key="12">
    <source>
        <dbReference type="Google" id="ProtNLM"/>
    </source>
</evidence>
<name>A0A1Y0CCL3_9MYCO</name>
<accession>A0A1Y0CCL3</accession>
<keyword evidence="6 9" id="KW-1133">Transmembrane helix</keyword>
<feature type="transmembrane region" description="Helical" evidence="9">
    <location>
        <begin position="152"/>
        <end position="173"/>
    </location>
</feature>
<dbReference type="KEGG" id="mdx:BTO20_34575"/>
<comment type="similarity">
    <text evidence="3">Belongs to the amino acid-polyamine-organocation (APC) superfamily.</text>
</comment>
<evidence type="ECO:0000256" key="6">
    <source>
        <dbReference type="ARBA" id="ARBA00022989"/>
    </source>
</evidence>
<feature type="transmembrane region" description="Helical" evidence="9">
    <location>
        <begin position="70"/>
        <end position="88"/>
    </location>
</feature>
<dbReference type="InterPro" id="IPR050367">
    <property type="entry name" value="APC_superfamily"/>
</dbReference>
<sequence length="487" mass="51261">MSVTQPSTPEERRDNPAASRPPGSVDDSPTLRKSAIGLRESTIISMAGAAPGQVVAVSLAPLIVASSYGFIPSIIVASIAMLCIAVAFQRMNLWEQDCGGPYAWVGRAVGPRAGFGVGWILVVTFVVSLIINFVSIGPAVLALVGFDPNSQWGTVIATTVLGAFLTAFAVIGVQLTGRLQLSLAIAEYAVLLLFSALAFWALFANDRPNSVHPTWAWLSPSGVGGTGGFVAAMLLVIFMIAQWDTSIYLSEETERAETNPGKAVIIAVIVLGVMYTLICFAFATVAPPEAMEQHSTNAAVFVAEELTGTGWAKAMALAVVASVLAATQATIVGLARIMLAMGRDKVLPSVFGKVHRKFQTPAASTLLIGGLGIAATWVYILASSVAHALDLLIATVGFLFACYYALTALAAAWALRDRVLSNWRDALLGGVLPLVGAVLLGWVAIACAVDFATAEWMALAALSALGVVMYLIAKYRYRAPILRSPKY</sequence>
<feature type="transmembrane region" description="Helical" evidence="9">
    <location>
        <begin position="360"/>
        <end position="380"/>
    </location>
</feature>
<feature type="transmembrane region" description="Helical" evidence="9">
    <location>
        <begin position="223"/>
        <end position="243"/>
    </location>
</feature>
<comment type="function">
    <text evidence="1">Probable amino-acid or metabolite transport protein.</text>
</comment>
<dbReference type="GO" id="GO:0022857">
    <property type="term" value="F:transmembrane transporter activity"/>
    <property type="evidence" value="ECO:0007669"/>
    <property type="project" value="InterPro"/>
</dbReference>
<feature type="region of interest" description="Disordered" evidence="8">
    <location>
        <begin position="1"/>
        <end position="31"/>
    </location>
</feature>
<feature type="transmembrane region" description="Helical" evidence="9">
    <location>
        <begin position="427"/>
        <end position="445"/>
    </location>
</feature>
<evidence type="ECO:0000313" key="10">
    <source>
        <dbReference type="EMBL" id="ART73003.1"/>
    </source>
</evidence>
<evidence type="ECO:0000256" key="3">
    <source>
        <dbReference type="ARBA" id="ARBA00009523"/>
    </source>
</evidence>
<evidence type="ECO:0000256" key="9">
    <source>
        <dbReference type="SAM" id="Phobius"/>
    </source>
</evidence>
<dbReference type="Pfam" id="PF13520">
    <property type="entry name" value="AA_permease_2"/>
    <property type="match status" value="1"/>
</dbReference>
<feature type="transmembrane region" description="Helical" evidence="9">
    <location>
        <begin position="264"/>
        <end position="286"/>
    </location>
</feature>
<comment type="subcellular location">
    <subcellularLocation>
        <location evidence="2">Cell membrane</location>
        <topology evidence="2">Multi-pass membrane protein</topology>
    </subcellularLocation>
</comment>
<dbReference type="GO" id="GO:0005886">
    <property type="term" value="C:plasma membrane"/>
    <property type="evidence" value="ECO:0007669"/>
    <property type="project" value="UniProtKB-SubCell"/>
</dbReference>
<keyword evidence="11" id="KW-1185">Reference proteome</keyword>
<dbReference type="AlphaFoldDB" id="A0A1Y0CCL3"/>
<evidence type="ECO:0000256" key="5">
    <source>
        <dbReference type="ARBA" id="ARBA00022692"/>
    </source>
</evidence>
<evidence type="ECO:0000256" key="8">
    <source>
        <dbReference type="SAM" id="MobiDB-lite"/>
    </source>
</evidence>
<organism evidence="10 11">
    <name type="scientific">Mycobacterium dioxanotrophicus</name>
    <dbReference type="NCBI Taxonomy" id="482462"/>
    <lineage>
        <taxon>Bacteria</taxon>
        <taxon>Bacillati</taxon>
        <taxon>Actinomycetota</taxon>
        <taxon>Actinomycetes</taxon>
        <taxon>Mycobacteriales</taxon>
        <taxon>Mycobacteriaceae</taxon>
        <taxon>Mycobacterium</taxon>
    </lineage>
</organism>
<feature type="transmembrane region" description="Helical" evidence="9">
    <location>
        <begin position="392"/>
        <end position="415"/>
    </location>
</feature>
<evidence type="ECO:0000313" key="11">
    <source>
        <dbReference type="Proteomes" id="UP000195331"/>
    </source>
</evidence>
<feature type="transmembrane region" description="Helical" evidence="9">
    <location>
        <begin position="451"/>
        <end position="473"/>
    </location>
</feature>
<dbReference type="EMBL" id="CP020809">
    <property type="protein sequence ID" value="ART73003.1"/>
    <property type="molecule type" value="Genomic_DNA"/>
</dbReference>
<evidence type="ECO:0000256" key="7">
    <source>
        <dbReference type="ARBA" id="ARBA00023136"/>
    </source>
</evidence>
<dbReference type="Gene3D" id="1.20.1740.10">
    <property type="entry name" value="Amino acid/polyamine transporter I"/>
    <property type="match status" value="1"/>
</dbReference>
<protein>
    <recommendedName>
        <fullName evidence="12">Amino acid transporter</fullName>
    </recommendedName>
</protein>
<evidence type="ECO:0000256" key="2">
    <source>
        <dbReference type="ARBA" id="ARBA00004651"/>
    </source>
</evidence>
<feature type="transmembrane region" description="Helical" evidence="9">
    <location>
        <begin position="42"/>
        <end position="64"/>
    </location>
</feature>
<feature type="transmembrane region" description="Helical" evidence="9">
    <location>
        <begin position="314"/>
        <end position="339"/>
    </location>
</feature>
<keyword evidence="4" id="KW-1003">Cell membrane</keyword>
<feature type="transmembrane region" description="Helical" evidence="9">
    <location>
        <begin position="185"/>
        <end position="203"/>
    </location>
</feature>
<dbReference type="InterPro" id="IPR002293">
    <property type="entry name" value="AA/rel_permease1"/>
</dbReference>
<evidence type="ECO:0000256" key="1">
    <source>
        <dbReference type="ARBA" id="ARBA00002249"/>
    </source>
</evidence>
<gene>
    <name evidence="10" type="ORF">BTO20_34575</name>
</gene>
<proteinExistence type="inferred from homology"/>
<dbReference type="Proteomes" id="UP000195331">
    <property type="component" value="Chromosome"/>
</dbReference>
<reference evidence="10 11" key="1">
    <citation type="submission" date="2017-04" db="EMBL/GenBank/DDBJ databases">
        <title>Whole Genome Sequence of 1,4-Dioxane Degrading Bacterium Mycobacterium dioxanotrophicus PH-06.</title>
        <authorList>
            <person name="He Y."/>
        </authorList>
    </citation>
    <scope>NUCLEOTIDE SEQUENCE [LARGE SCALE GENOMIC DNA]</scope>
    <source>
        <strain evidence="10 11">PH-06</strain>
    </source>
</reference>